<name>A0ABM3DE43_SALSA</name>
<protein>
    <submittedName>
        <fullName evidence="2">Uncharacterized protein isoform X1</fullName>
    </submittedName>
</protein>
<dbReference type="GeneID" id="106577356"/>
<organism evidence="1 2">
    <name type="scientific">Salmo salar</name>
    <name type="common">Atlantic salmon</name>
    <dbReference type="NCBI Taxonomy" id="8030"/>
    <lineage>
        <taxon>Eukaryota</taxon>
        <taxon>Metazoa</taxon>
        <taxon>Chordata</taxon>
        <taxon>Craniata</taxon>
        <taxon>Vertebrata</taxon>
        <taxon>Euteleostomi</taxon>
        <taxon>Actinopterygii</taxon>
        <taxon>Neopterygii</taxon>
        <taxon>Teleostei</taxon>
        <taxon>Protacanthopterygii</taxon>
        <taxon>Salmoniformes</taxon>
        <taxon>Salmonidae</taxon>
        <taxon>Salmoninae</taxon>
        <taxon>Salmo</taxon>
    </lineage>
</organism>
<keyword evidence="1" id="KW-1185">Reference proteome</keyword>
<sequence length="120" mass="13375">MYSTIFWIVEAVRGNFPDFSRARFCPTKNSMQFNVVFPDNNKRLCNRVGVCIQVEHGGMVTDSAMDTWDASMQQQSVPNSNSGVSINHPASNMVYAVQGSQRCNRCLAGEPGHINHIMGY</sequence>
<proteinExistence type="predicted"/>
<dbReference type="Proteomes" id="UP001652741">
    <property type="component" value="Chromosome ssa18"/>
</dbReference>
<reference evidence="2" key="1">
    <citation type="submission" date="2025-08" db="UniProtKB">
        <authorList>
            <consortium name="RefSeq"/>
        </authorList>
    </citation>
    <scope>IDENTIFICATION</scope>
</reference>
<evidence type="ECO:0000313" key="2">
    <source>
        <dbReference type="RefSeq" id="XP_045557075.1"/>
    </source>
</evidence>
<evidence type="ECO:0000313" key="1">
    <source>
        <dbReference type="Proteomes" id="UP001652741"/>
    </source>
</evidence>
<accession>A0ABM3DE43</accession>
<dbReference type="RefSeq" id="XP_045557075.1">
    <property type="nucleotide sequence ID" value="XM_045701119.1"/>
</dbReference>
<gene>
    <name evidence="2" type="primary">LOC106577356</name>
</gene>